<evidence type="ECO:0000313" key="4">
    <source>
        <dbReference type="Proteomes" id="UP000542125"/>
    </source>
</evidence>
<dbReference type="RefSeq" id="WP_257022278.1">
    <property type="nucleotide sequence ID" value="NZ_JACBYR010000001.1"/>
</dbReference>
<dbReference type="Pfam" id="PF03401">
    <property type="entry name" value="TctC"/>
    <property type="match status" value="1"/>
</dbReference>
<evidence type="ECO:0000256" key="1">
    <source>
        <dbReference type="ARBA" id="ARBA00006987"/>
    </source>
</evidence>
<evidence type="ECO:0000313" key="3">
    <source>
        <dbReference type="EMBL" id="NYE81240.1"/>
    </source>
</evidence>
<dbReference type="PANTHER" id="PTHR42928">
    <property type="entry name" value="TRICARBOXYLATE-BINDING PROTEIN"/>
    <property type="match status" value="1"/>
</dbReference>
<dbReference type="PIRSF" id="PIRSF017082">
    <property type="entry name" value="YflP"/>
    <property type="match status" value="1"/>
</dbReference>
<dbReference type="InterPro" id="IPR042100">
    <property type="entry name" value="Bug_dom1"/>
</dbReference>
<name>A0A7Y9LLH9_9BURK</name>
<keyword evidence="4" id="KW-1185">Reference proteome</keyword>
<reference evidence="3 4" key="1">
    <citation type="submission" date="2020-07" db="EMBL/GenBank/DDBJ databases">
        <title>Genomic Encyclopedia of Type Strains, Phase IV (KMG-V): Genome sequencing to study the core and pangenomes of soil and plant-associated prokaryotes.</title>
        <authorList>
            <person name="Whitman W."/>
        </authorList>
    </citation>
    <scope>NUCLEOTIDE SEQUENCE [LARGE SCALE GENOMIC DNA]</scope>
    <source>
        <strain evidence="3 4">SAS40</strain>
    </source>
</reference>
<protein>
    <submittedName>
        <fullName evidence="3">Tripartite-type tricarboxylate transporter receptor subunit TctC</fullName>
    </submittedName>
</protein>
<dbReference type="AlphaFoldDB" id="A0A7Y9LLH9"/>
<dbReference type="PANTHER" id="PTHR42928:SF5">
    <property type="entry name" value="BLR1237 PROTEIN"/>
    <property type="match status" value="1"/>
</dbReference>
<dbReference type="Gene3D" id="3.40.190.10">
    <property type="entry name" value="Periplasmic binding protein-like II"/>
    <property type="match status" value="1"/>
</dbReference>
<comment type="similarity">
    <text evidence="1">Belongs to the UPF0065 (bug) family.</text>
</comment>
<gene>
    <name evidence="3" type="ORF">FHW18_000511</name>
</gene>
<dbReference type="Gene3D" id="3.40.190.150">
    <property type="entry name" value="Bordetella uptake gene, domain 1"/>
    <property type="match status" value="1"/>
</dbReference>
<comment type="caution">
    <text evidence="3">The sequence shown here is derived from an EMBL/GenBank/DDBJ whole genome shotgun (WGS) entry which is preliminary data.</text>
</comment>
<dbReference type="SUPFAM" id="SSF53850">
    <property type="entry name" value="Periplasmic binding protein-like II"/>
    <property type="match status" value="1"/>
</dbReference>
<dbReference type="InterPro" id="IPR005064">
    <property type="entry name" value="BUG"/>
</dbReference>
<feature type="chain" id="PRO_5031032604" evidence="2">
    <location>
        <begin position="26"/>
        <end position="324"/>
    </location>
</feature>
<sequence>MMTLSQSFSVGLVAIAATTTLPALAAWPDDQPIRVIVPQAAGGTNDTVARMISSELAKRLGQSVVVDNRPGASGAIGTQAAAQAKPDGYTLAIASDSSTILNAVRPNLGWDFHRDLMGVAMIGDQPIGIAVSMKSPYRSLPDLIAAAKKAPGTLGYGTSGLGTSQHIVGEWFARLADVRMIHVPYKGGGQAISDLAGGQVPAAVLGSAPLVGQDRAGTIKIVAVTSPRRSTTLPNVPTLTELGYKDIALTQWVGFVAPRGLPAPIAERLSNEIRQVVALPDIQRKLTEAGLDPQYMAAAPFDVFLGKTVSTWKDLIKTLDLKLE</sequence>
<dbReference type="Proteomes" id="UP000542125">
    <property type="component" value="Unassembled WGS sequence"/>
</dbReference>
<keyword evidence="3" id="KW-0675">Receptor</keyword>
<organism evidence="3 4">
    <name type="scientific">Pigmentiphaga litoralis</name>
    <dbReference type="NCBI Taxonomy" id="516702"/>
    <lineage>
        <taxon>Bacteria</taxon>
        <taxon>Pseudomonadati</taxon>
        <taxon>Pseudomonadota</taxon>
        <taxon>Betaproteobacteria</taxon>
        <taxon>Burkholderiales</taxon>
        <taxon>Alcaligenaceae</taxon>
        <taxon>Pigmentiphaga</taxon>
    </lineage>
</organism>
<proteinExistence type="inferred from homology"/>
<dbReference type="EMBL" id="JACBYR010000001">
    <property type="protein sequence ID" value="NYE81240.1"/>
    <property type="molecule type" value="Genomic_DNA"/>
</dbReference>
<evidence type="ECO:0000256" key="2">
    <source>
        <dbReference type="SAM" id="SignalP"/>
    </source>
</evidence>
<feature type="signal peptide" evidence="2">
    <location>
        <begin position="1"/>
        <end position="25"/>
    </location>
</feature>
<keyword evidence="2" id="KW-0732">Signal</keyword>
<dbReference type="CDD" id="cd07012">
    <property type="entry name" value="PBP2_Bug_TTT"/>
    <property type="match status" value="1"/>
</dbReference>
<accession>A0A7Y9LLH9</accession>